<name>A0ABW3CM65_9ACTN</name>
<feature type="region of interest" description="Disordered" evidence="1">
    <location>
        <begin position="19"/>
        <end position="64"/>
    </location>
</feature>
<keyword evidence="3" id="KW-1185">Reference proteome</keyword>
<accession>A0ABW3CM65</accession>
<proteinExistence type="predicted"/>
<reference evidence="3" key="1">
    <citation type="journal article" date="2019" name="Int. J. Syst. Evol. Microbiol.">
        <title>The Global Catalogue of Microorganisms (GCM) 10K type strain sequencing project: providing services to taxonomists for standard genome sequencing and annotation.</title>
        <authorList>
            <consortium name="The Broad Institute Genomics Platform"/>
            <consortium name="The Broad Institute Genome Sequencing Center for Infectious Disease"/>
            <person name="Wu L."/>
            <person name="Ma J."/>
        </authorList>
    </citation>
    <scope>NUCLEOTIDE SEQUENCE [LARGE SCALE GENOMIC DNA]</scope>
    <source>
        <strain evidence="3">JCM 31696</strain>
    </source>
</reference>
<sequence length="64" mass="6712">MGAWARIGVGLTAVAVVASGTTREHGPGTQSTEPFGDRRDRVSESGTDHSGTRPADEPPRRPGR</sequence>
<gene>
    <name evidence="2" type="ORF">ACFQ07_21540</name>
</gene>
<organism evidence="2 3">
    <name type="scientific">Actinomadura adrarensis</name>
    <dbReference type="NCBI Taxonomy" id="1819600"/>
    <lineage>
        <taxon>Bacteria</taxon>
        <taxon>Bacillati</taxon>
        <taxon>Actinomycetota</taxon>
        <taxon>Actinomycetes</taxon>
        <taxon>Streptosporangiales</taxon>
        <taxon>Thermomonosporaceae</taxon>
        <taxon>Actinomadura</taxon>
    </lineage>
</organism>
<dbReference type="Proteomes" id="UP001597083">
    <property type="component" value="Unassembled WGS sequence"/>
</dbReference>
<evidence type="ECO:0000313" key="2">
    <source>
        <dbReference type="EMBL" id="MFD0854838.1"/>
    </source>
</evidence>
<feature type="compositionally biased region" description="Basic and acidic residues" evidence="1">
    <location>
        <begin position="35"/>
        <end position="64"/>
    </location>
</feature>
<evidence type="ECO:0000313" key="3">
    <source>
        <dbReference type="Proteomes" id="UP001597083"/>
    </source>
</evidence>
<feature type="non-terminal residue" evidence="2">
    <location>
        <position position="64"/>
    </location>
</feature>
<comment type="caution">
    <text evidence="2">The sequence shown here is derived from an EMBL/GenBank/DDBJ whole genome shotgun (WGS) entry which is preliminary data.</text>
</comment>
<evidence type="ECO:0000256" key="1">
    <source>
        <dbReference type="SAM" id="MobiDB-lite"/>
    </source>
</evidence>
<protein>
    <submittedName>
        <fullName evidence="2">Uncharacterized protein</fullName>
    </submittedName>
</protein>
<dbReference type="EMBL" id="JBHTIR010003208">
    <property type="protein sequence ID" value="MFD0854838.1"/>
    <property type="molecule type" value="Genomic_DNA"/>
</dbReference>